<comment type="caution">
    <text evidence="1">The sequence shown here is derived from an EMBL/GenBank/DDBJ whole genome shotgun (WGS) entry which is preliminary data.</text>
</comment>
<protein>
    <submittedName>
        <fullName evidence="1">Uncharacterized protein</fullName>
    </submittedName>
</protein>
<keyword evidence="2" id="KW-1185">Reference proteome</keyword>
<dbReference type="RefSeq" id="WP_318296042.1">
    <property type="nucleotide sequence ID" value="NZ_BAAABQ010000021.1"/>
</dbReference>
<evidence type="ECO:0000313" key="2">
    <source>
        <dbReference type="Proteomes" id="UP000517916"/>
    </source>
</evidence>
<gene>
    <name evidence="1" type="ORF">BC739_001608</name>
</gene>
<reference evidence="1 2" key="1">
    <citation type="submission" date="2020-08" db="EMBL/GenBank/DDBJ databases">
        <title>Genomic Encyclopedia of Archaeal and Bacterial Type Strains, Phase II (KMG-II): from individual species to whole genera.</title>
        <authorList>
            <person name="Goeker M."/>
        </authorList>
    </citation>
    <scope>NUCLEOTIDE SEQUENCE [LARGE SCALE GENOMIC DNA]</scope>
    <source>
        <strain evidence="1 2">DSM 43850</strain>
    </source>
</reference>
<sequence length="62" mass="6624">MTALREPRAAPHADLVRTAPEVFSDCVAAITARLAARHDRLSVLDAVITAYGDLLARPSRGP</sequence>
<organism evidence="1 2">
    <name type="scientific">Kutzneria viridogrisea</name>
    <dbReference type="NCBI Taxonomy" id="47990"/>
    <lineage>
        <taxon>Bacteria</taxon>
        <taxon>Bacillati</taxon>
        <taxon>Actinomycetota</taxon>
        <taxon>Actinomycetes</taxon>
        <taxon>Pseudonocardiales</taxon>
        <taxon>Pseudonocardiaceae</taxon>
        <taxon>Kutzneria</taxon>
    </lineage>
</organism>
<proteinExistence type="predicted"/>
<name>A0ABR6BCG5_9PSEU</name>
<accession>A0ABR6BCG5</accession>
<evidence type="ECO:0000313" key="1">
    <source>
        <dbReference type="EMBL" id="MBA8924411.1"/>
    </source>
</evidence>
<dbReference type="Proteomes" id="UP000517916">
    <property type="component" value="Unassembled WGS sequence"/>
</dbReference>
<dbReference type="EMBL" id="JACJID010000001">
    <property type="protein sequence ID" value="MBA8924411.1"/>
    <property type="molecule type" value="Genomic_DNA"/>
</dbReference>